<evidence type="ECO:0000256" key="1">
    <source>
        <dbReference type="SAM" id="MobiDB-lite"/>
    </source>
</evidence>
<organism evidence="2 3">
    <name type="scientific">Geodermatophilus obscurus</name>
    <dbReference type="NCBI Taxonomy" id="1861"/>
    <lineage>
        <taxon>Bacteria</taxon>
        <taxon>Bacillati</taxon>
        <taxon>Actinomycetota</taxon>
        <taxon>Actinomycetes</taxon>
        <taxon>Geodermatophilales</taxon>
        <taxon>Geodermatophilaceae</taxon>
        <taxon>Geodermatophilus</taxon>
    </lineage>
</organism>
<dbReference type="Proteomes" id="UP000183642">
    <property type="component" value="Unassembled WGS sequence"/>
</dbReference>
<feature type="compositionally biased region" description="Polar residues" evidence="1">
    <location>
        <begin position="1"/>
        <end position="14"/>
    </location>
</feature>
<sequence length="48" mass="4894">MPLTVTAVTDTDVQGQAGPPLAGDEAATLLGSLERQRATLAWKTGGLD</sequence>
<proteinExistence type="predicted"/>
<protein>
    <submittedName>
        <fullName evidence="2">Uncharacterized protein</fullName>
    </submittedName>
</protein>
<dbReference type="EMBL" id="FOWE01000013">
    <property type="protein sequence ID" value="SFO57976.1"/>
    <property type="molecule type" value="Genomic_DNA"/>
</dbReference>
<reference evidence="3" key="1">
    <citation type="submission" date="2016-10" db="EMBL/GenBank/DDBJ databases">
        <authorList>
            <person name="Varghese N."/>
            <person name="Submissions S."/>
        </authorList>
    </citation>
    <scope>NUCLEOTIDE SEQUENCE [LARGE SCALE GENOMIC DNA]</scope>
    <source>
        <strain evidence="3">DSM 43161</strain>
    </source>
</reference>
<name>A0A1I5ICN4_9ACTN</name>
<evidence type="ECO:0000313" key="3">
    <source>
        <dbReference type="Proteomes" id="UP000183642"/>
    </source>
</evidence>
<feature type="region of interest" description="Disordered" evidence="1">
    <location>
        <begin position="1"/>
        <end position="20"/>
    </location>
</feature>
<evidence type="ECO:0000313" key="2">
    <source>
        <dbReference type="EMBL" id="SFO57976.1"/>
    </source>
</evidence>
<dbReference type="AlphaFoldDB" id="A0A1I5ICN4"/>
<keyword evidence="3" id="KW-1185">Reference proteome</keyword>
<gene>
    <name evidence="2" type="ORF">SAMN05660359_04472</name>
</gene>
<accession>A0A1I5ICN4</accession>